<evidence type="ECO:0008006" key="4">
    <source>
        <dbReference type="Google" id="ProtNLM"/>
    </source>
</evidence>
<gene>
    <name evidence="2" type="ORF">BTT61001_02932</name>
</gene>
<evidence type="ECO:0000313" key="3">
    <source>
        <dbReference type="Proteomes" id="UP000195991"/>
    </source>
</evidence>
<dbReference type="EMBL" id="FMBI01000030">
    <property type="protein sequence ID" value="SCC39125.1"/>
    <property type="molecule type" value="Genomic_DNA"/>
</dbReference>
<sequence>MYTMIKEVFIRTPLWVWILLFILIKRGIAISQERPINLSKMFLVPMIFMIWGLDKIITKFSYLGYCLISYTIFILPGILIGYLLYAKYQIFFKQETVTFRKKCYLPLIIILINFFVKYVLNVTLGIYSSFYNNISFNIIYSAISGLSVGLFFGGIFYTFYIQSNLNKLILKS</sequence>
<organism evidence="2 3">
    <name type="scientific">Bacillus thuringiensis</name>
    <dbReference type="NCBI Taxonomy" id="1428"/>
    <lineage>
        <taxon>Bacteria</taxon>
        <taxon>Bacillati</taxon>
        <taxon>Bacillota</taxon>
        <taxon>Bacilli</taxon>
        <taxon>Bacillales</taxon>
        <taxon>Bacillaceae</taxon>
        <taxon>Bacillus</taxon>
        <taxon>Bacillus cereus group</taxon>
    </lineage>
</organism>
<keyword evidence="1" id="KW-1133">Transmembrane helix</keyword>
<accession>A0A1C4E6I6</accession>
<dbReference type="AlphaFoldDB" id="A0A1C4E6I6"/>
<proteinExistence type="predicted"/>
<feature type="transmembrane region" description="Helical" evidence="1">
    <location>
        <begin position="62"/>
        <end position="84"/>
    </location>
</feature>
<feature type="transmembrane region" description="Helical" evidence="1">
    <location>
        <begin position="138"/>
        <end position="161"/>
    </location>
</feature>
<feature type="transmembrane region" description="Helical" evidence="1">
    <location>
        <begin position="104"/>
        <end position="126"/>
    </location>
</feature>
<dbReference type="Proteomes" id="UP000195991">
    <property type="component" value="Unassembled WGS sequence"/>
</dbReference>
<protein>
    <recommendedName>
        <fullName evidence="4">DUF1453 domain-containing protein</fullName>
    </recommendedName>
</protein>
<name>A0A1C4E6I6_BACTU</name>
<evidence type="ECO:0000256" key="1">
    <source>
        <dbReference type="SAM" id="Phobius"/>
    </source>
</evidence>
<evidence type="ECO:0000313" key="2">
    <source>
        <dbReference type="EMBL" id="SCC39125.1"/>
    </source>
</evidence>
<dbReference type="RefSeq" id="WP_087986213.1">
    <property type="nucleotide sequence ID" value="NZ_FMBI01000030.1"/>
</dbReference>
<reference evidence="2 3" key="1">
    <citation type="submission" date="2016-08" db="EMBL/GenBank/DDBJ databases">
        <authorList>
            <person name="Seilhamer J.J."/>
        </authorList>
    </citation>
    <scope>NUCLEOTIDE SEQUENCE [LARGE SCALE GENOMIC DNA]</scope>
    <source>
        <strain evidence="2 3">IEBC_T61001</strain>
    </source>
</reference>
<keyword evidence="1" id="KW-0472">Membrane</keyword>
<keyword evidence="1" id="KW-0812">Transmembrane</keyword>